<organism evidence="2">
    <name type="scientific">Amphiura sp. JN-2020</name>
    <dbReference type="NCBI Taxonomy" id="2763518"/>
    <lineage>
        <taxon>Eukaryota</taxon>
        <taxon>Metazoa</taxon>
        <taxon>Echinodermata</taxon>
        <taxon>Eleutherozoa</taxon>
        <taxon>Asterozoa</taxon>
        <taxon>Ophiuroidea</taxon>
        <taxon>Myophiuroidea</taxon>
        <taxon>Metophiurida</taxon>
        <taxon>Ophintegrida</taxon>
        <taxon>Amphilepidida</taxon>
        <taxon>Ophiurina</taxon>
        <taxon>Gnathophiurina</taxon>
        <taxon>Amphiuroidea</taxon>
        <taxon>Amphiuridae</taxon>
        <taxon>Amphiura</taxon>
    </lineage>
</organism>
<feature type="transmembrane region" description="Helical" evidence="1">
    <location>
        <begin position="61"/>
        <end position="81"/>
    </location>
</feature>
<name>A0A7H0R1L0_9ECHI</name>
<dbReference type="Gene3D" id="1.10.287.3510">
    <property type="match status" value="1"/>
</dbReference>
<gene>
    <name evidence="2" type="primary">ND4L</name>
</gene>
<proteinExistence type="predicted"/>
<keyword evidence="2" id="KW-0496">Mitochondrion</keyword>
<dbReference type="EMBL" id="MN296491">
    <property type="protein sequence ID" value="QNQ65309.1"/>
    <property type="molecule type" value="Genomic_DNA"/>
</dbReference>
<protein>
    <submittedName>
        <fullName evidence="2">NADH dehydrogenase subunit 4L</fullName>
    </submittedName>
</protein>
<reference evidence="2" key="1">
    <citation type="journal article" date="2019" name="Mitochondrial DNA Part B Resour">
        <title>The complete mitochondrial genome of a deep sea ophiuroid of the genus Amphiura (Ophiuroidea: Amphiuridae).</title>
        <authorList>
            <person name="Na J."/>
            <person name="Zhang D."/>
            <person name="Cheng H."/>
            <person name="Yang J."/>
            <person name="Zhang R."/>
            <person name="Chen W."/>
            <person name="Wang C."/>
        </authorList>
    </citation>
    <scope>NUCLEOTIDE SEQUENCE</scope>
</reference>
<keyword evidence="1" id="KW-1133">Transmembrane helix</keyword>
<sequence length="98" mass="10730">MSIFSFLLTFSSLSALLSMVYKKNFFLSLLISLELIFLNLVVFNFIIAFSGGGLPIFTFSLFLLALAAVDASIGISLIALINRNFNENSLNAVSLLKN</sequence>
<dbReference type="AlphaFoldDB" id="A0A7H0R1L0"/>
<evidence type="ECO:0000313" key="2">
    <source>
        <dbReference type="EMBL" id="QNQ65309.1"/>
    </source>
</evidence>
<accession>A0A7H0R1L0</accession>
<keyword evidence="1" id="KW-0812">Transmembrane</keyword>
<geneLocation type="mitochondrion" evidence="2"/>
<keyword evidence="1" id="KW-0472">Membrane</keyword>
<evidence type="ECO:0000256" key="1">
    <source>
        <dbReference type="SAM" id="Phobius"/>
    </source>
</evidence>
<feature type="transmembrane region" description="Helical" evidence="1">
    <location>
        <begin position="25"/>
        <end position="49"/>
    </location>
</feature>